<dbReference type="PROSITE" id="PS51257">
    <property type="entry name" value="PROKAR_LIPOPROTEIN"/>
    <property type="match status" value="1"/>
</dbReference>
<dbReference type="OrthoDB" id="799328at2"/>
<name>A0A2H9VTK8_9SPHI</name>
<dbReference type="EMBL" id="PGFJ01000001">
    <property type="protein sequence ID" value="PJJ84155.1"/>
    <property type="molecule type" value="Genomic_DNA"/>
</dbReference>
<proteinExistence type="predicted"/>
<protein>
    <recommendedName>
        <fullName evidence="4">Lipoprotein</fullName>
    </recommendedName>
</protein>
<sequence>MKNLTVKLFLLPLFTLVVTFTACKKDSGLIANEAKIIDSGPVAADGCGWLIRVGDVNYSPTNLDNKYKETELTVILTYRVLSSKFVCGWGNKIDEIEIVSIRRK</sequence>
<reference evidence="2 3" key="1">
    <citation type="submission" date="2017-11" db="EMBL/GenBank/DDBJ databases">
        <title>Genomic Encyclopedia of Archaeal and Bacterial Type Strains, Phase II (KMG-II): From Individual Species to Whole Genera.</title>
        <authorList>
            <person name="Goeker M."/>
        </authorList>
    </citation>
    <scope>NUCLEOTIDE SEQUENCE [LARGE SCALE GENOMIC DNA]</scope>
    <source>
        <strain evidence="2 3">DSM 28175</strain>
    </source>
</reference>
<dbReference type="Proteomes" id="UP000242687">
    <property type="component" value="Unassembled WGS sequence"/>
</dbReference>
<dbReference type="AlphaFoldDB" id="A0A2H9VTK8"/>
<gene>
    <name evidence="2" type="ORF">CLV57_1164</name>
</gene>
<dbReference type="RefSeq" id="WP_100340362.1">
    <property type="nucleotide sequence ID" value="NZ_PGFJ01000001.1"/>
</dbReference>
<accession>A0A2H9VTK8</accession>
<evidence type="ECO:0000256" key="1">
    <source>
        <dbReference type="SAM" id="SignalP"/>
    </source>
</evidence>
<keyword evidence="1" id="KW-0732">Signal</keyword>
<comment type="caution">
    <text evidence="2">The sequence shown here is derived from an EMBL/GenBank/DDBJ whole genome shotgun (WGS) entry which is preliminary data.</text>
</comment>
<keyword evidence="3" id="KW-1185">Reference proteome</keyword>
<organism evidence="2 3">
    <name type="scientific">Mucilaginibacter auburnensis</name>
    <dbReference type="NCBI Taxonomy" id="1457233"/>
    <lineage>
        <taxon>Bacteria</taxon>
        <taxon>Pseudomonadati</taxon>
        <taxon>Bacteroidota</taxon>
        <taxon>Sphingobacteriia</taxon>
        <taxon>Sphingobacteriales</taxon>
        <taxon>Sphingobacteriaceae</taxon>
        <taxon>Mucilaginibacter</taxon>
    </lineage>
</organism>
<evidence type="ECO:0000313" key="2">
    <source>
        <dbReference type="EMBL" id="PJJ84155.1"/>
    </source>
</evidence>
<feature type="chain" id="PRO_5014172005" description="Lipoprotein" evidence="1">
    <location>
        <begin position="25"/>
        <end position="104"/>
    </location>
</feature>
<feature type="signal peptide" evidence="1">
    <location>
        <begin position="1"/>
        <end position="24"/>
    </location>
</feature>
<evidence type="ECO:0000313" key="3">
    <source>
        <dbReference type="Proteomes" id="UP000242687"/>
    </source>
</evidence>
<evidence type="ECO:0008006" key="4">
    <source>
        <dbReference type="Google" id="ProtNLM"/>
    </source>
</evidence>